<dbReference type="InterPro" id="IPR011256">
    <property type="entry name" value="Reg_factor_effector_dom_sf"/>
</dbReference>
<dbReference type="RefSeq" id="WP_386665917.1">
    <property type="nucleotide sequence ID" value="NZ_JBHLTG010000001.1"/>
</dbReference>
<dbReference type="Proteomes" id="UP001589896">
    <property type="component" value="Unassembled WGS sequence"/>
</dbReference>
<dbReference type="Gene3D" id="3.20.80.10">
    <property type="entry name" value="Regulatory factor, effector binding domain"/>
    <property type="match status" value="1"/>
</dbReference>
<gene>
    <name evidence="2" type="ORF">ACFFGH_06155</name>
</gene>
<name>A0ABV6RKC4_9GAMM</name>
<dbReference type="EMBL" id="JBHLTG010000001">
    <property type="protein sequence ID" value="MFC0677435.1"/>
    <property type="molecule type" value="Genomic_DNA"/>
</dbReference>
<accession>A0ABV6RKC4</accession>
<keyword evidence="3" id="KW-1185">Reference proteome</keyword>
<reference evidence="2 3" key="1">
    <citation type="submission" date="2024-09" db="EMBL/GenBank/DDBJ databases">
        <authorList>
            <person name="Sun Q."/>
            <person name="Mori K."/>
        </authorList>
    </citation>
    <scope>NUCLEOTIDE SEQUENCE [LARGE SCALE GENOMIC DNA]</scope>
    <source>
        <strain evidence="2 3">KCTC 23076</strain>
    </source>
</reference>
<dbReference type="InterPro" id="IPR023393">
    <property type="entry name" value="START-like_dom_sf"/>
</dbReference>
<evidence type="ECO:0000313" key="3">
    <source>
        <dbReference type="Proteomes" id="UP001589896"/>
    </source>
</evidence>
<evidence type="ECO:0000313" key="2">
    <source>
        <dbReference type="EMBL" id="MFC0677435.1"/>
    </source>
</evidence>
<proteinExistence type="predicted"/>
<dbReference type="Gene3D" id="3.30.530.20">
    <property type="match status" value="1"/>
</dbReference>
<evidence type="ECO:0000256" key="1">
    <source>
        <dbReference type="SAM" id="Phobius"/>
    </source>
</evidence>
<organism evidence="2 3">
    <name type="scientific">Lysobacter korlensis</name>
    <dbReference type="NCBI Taxonomy" id="553636"/>
    <lineage>
        <taxon>Bacteria</taxon>
        <taxon>Pseudomonadati</taxon>
        <taxon>Pseudomonadota</taxon>
        <taxon>Gammaproteobacteria</taxon>
        <taxon>Lysobacterales</taxon>
        <taxon>Lysobacteraceae</taxon>
        <taxon>Lysobacter</taxon>
    </lineage>
</organism>
<keyword evidence="1" id="KW-0472">Membrane</keyword>
<sequence>MTRLLEILISVAIVAVLFLAVGLVLPSSRHISHSVETNRKLTIVYDTLNSLRRFDDWNPVALFDPQMKMKLSGPESGKGARLDYSSEVEGVGEGSWEIVETEPGKSVTYAITNPERGENKRSKFILERTGRNGRNVEITQTYDVDYGWNLLGRYAGLYVTSSVGEQIKMGLRRLSNMLATVPNYDYADLSKDDPTRAPKVAERSAENLLVVTAAVDRNNEKVQSQMKSNMEWIRKVMAANNLEPAGPVRIVTNEFGAETYSFDVAQPVRKAGSAPAAEGAEGAAGEAAPAVAAGPATKLEGIKLDGPVELVFSDASKVATAPFRGHMASLPKMRDALRGWAMTRGYETTERPYEAWNKGIEAGFTEEGEYDVFWAIK</sequence>
<keyword evidence="1" id="KW-1133">Transmembrane helix</keyword>
<comment type="caution">
    <text evidence="2">The sequence shown here is derived from an EMBL/GenBank/DDBJ whole genome shotgun (WGS) entry which is preliminary data.</text>
</comment>
<keyword evidence="1" id="KW-0812">Transmembrane</keyword>
<feature type="transmembrane region" description="Helical" evidence="1">
    <location>
        <begin position="7"/>
        <end position="25"/>
    </location>
</feature>
<protein>
    <submittedName>
        <fullName evidence="2">Polyketide cyclase</fullName>
    </submittedName>
</protein>
<dbReference type="SUPFAM" id="SSF55961">
    <property type="entry name" value="Bet v1-like"/>
    <property type="match status" value="1"/>
</dbReference>